<evidence type="ECO:0000313" key="1">
    <source>
        <dbReference type="EMBL" id="CAD6499718.1"/>
    </source>
</evidence>
<dbReference type="EMBL" id="CAJHIT010000002">
    <property type="protein sequence ID" value="CAD6499718.1"/>
    <property type="molecule type" value="Genomic_DNA"/>
</dbReference>
<reference evidence="1" key="1">
    <citation type="submission" date="2020-10" db="EMBL/GenBank/DDBJ databases">
        <authorList>
            <person name="Muller C M."/>
        </authorList>
    </citation>
    <scope>NUCLEOTIDE SEQUENCE</scope>
    <source>
        <strain evidence="1">THUN-12</strain>
    </source>
</reference>
<dbReference type="Proteomes" id="UP000683417">
    <property type="component" value="Unassembled WGS sequence"/>
</dbReference>
<sequence length="36" mass="4183">MLHITLDPCKLGINLLLLQPLLYTMSCRRSLWKLGQ</sequence>
<dbReference type="AlphaFoldDB" id="A0A9W4GCT7"/>
<gene>
    <name evidence="1" type="ORF">BGTH12_LOCUS1076</name>
</gene>
<evidence type="ECO:0000313" key="2">
    <source>
        <dbReference type="Proteomes" id="UP000683417"/>
    </source>
</evidence>
<comment type="caution">
    <text evidence="1">The sequence shown here is derived from an EMBL/GenBank/DDBJ whole genome shotgun (WGS) entry which is preliminary data.</text>
</comment>
<protein>
    <submittedName>
        <fullName evidence="1">BgTH12-03826</fullName>
    </submittedName>
</protein>
<organism evidence="1 2">
    <name type="scientific">Blumeria graminis f. sp. triticale</name>
    <dbReference type="NCBI Taxonomy" id="1689686"/>
    <lineage>
        <taxon>Eukaryota</taxon>
        <taxon>Fungi</taxon>
        <taxon>Dikarya</taxon>
        <taxon>Ascomycota</taxon>
        <taxon>Pezizomycotina</taxon>
        <taxon>Leotiomycetes</taxon>
        <taxon>Erysiphales</taxon>
        <taxon>Erysiphaceae</taxon>
        <taxon>Blumeria</taxon>
    </lineage>
</organism>
<proteinExistence type="predicted"/>
<name>A0A9W4GCT7_BLUGR</name>
<accession>A0A9W4GCT7</accession>